<evidence type="ECO:0000256" key="1">
    <source>
        <dbReference type="SAM" id="Phobius"/>
    </source>
</evidence>
<feature type="transmembrane region" description="Helical" evidence="1">
    <location>
        <begin position="20"/>
        <end position="40"/>
    </location>
</feature>
<protein>
    <submittedName>
        <fullName evidence="2">Uncharacterized protein</fullName>
    </submittedName>
</protein>
<evidence type="ECO:0000313" key="2">
    <source>
        <dbReference type="EMBL" id="VVD06152.1"/>
    </source>
</evidence>
<evidence type="ECO:0000313" key="3">
    <source>
        <dbReference type="Proteomes" id="UP000324832"/>
    </source>
</evidence>
<accession>A0A5E4R6E4</accession>
<dbReference type="AlphaFoldDB" id="A0A5E4R6E4"/>
<dbReference type="EMBL" id="FZQP02007080">
    <property type="protein sequence ID" value="VVD06152.1"/>
    <property type="molecule type" value="Genomic_DNA"/>
</dbReference>
<gene>
    <name evidence="2" type="ORF">LSINAPIS_LOCUS15562</name>
</gene>
<keyword evidence="1" id="KW-0812">Transmembrane</keyword>
<proteinExistence type="predicted"/>
<name>A0A5E4R6E4_9NEOP</name>
<keyword evidence="1" id="KW-0472">Membrane</keyword>
<organism evidence="2 3">
    <name type="scientific">Leptidea sinapis</name>
    <dbReference type="NCBI Taxonomy" id="189913"/>
    <lineage>
        <taxon>Eukaryota</taxon>
        <taxon>Metazoa</taxon>
        <taxon>Ecdysozoa</taxon>
        <taxon>Arthropoda</taxon>
        <taxon>Hexapoda</taxon>
        <taxon>Insecta</taxon>
        <taxon>Pterygota</taxon>
        <taxon>Neoptera</taxon>
        <taxon>Endopterygota</taxon>
        <taxon>Lepidoptera</taxon>
        <taxon>Glossata</taxon>
        <taxon>Ditrysia</taxon>
        <taxon>Papilionoidea</taxon>
        <taxon>Pieridae</taxon>
        <taxon>Dismorphiinae</taxon>
        <taxon>Leptidea</taxon>
    </lineage>
</organism>
<dbReference type="Proteomes" id="UP000324832">
    <property type="component" value="Unassembled WGS sequence"/>
</dbReference>
<keyword evidence="3" id="KW-1185">Reference proteome</keyword>
<reference evidence="2 3" key="1">
    <citation type="submission" date="2017-07" db="EMBL/GenBank/DDBJ databases">
        <authorList>
            <person name="Talla V."/>
            <person name="Backstrom N."/>
        </authorList>
    </citation>
    <scope>NUCLEOTIDE SEQUENCE [LARGE SCALE GENOMIC DNA]</scope>
</reference>
<keyword evidence="1" id="KW-1133">Transmembrane helix</keyword>
<sequence length="53" mass="5913">MSTCGAITVVSLTIISYSRVVTLELSAWINVTLLTILTHLRQINKMKKYEMGA</sequence>